<sequence>MTRDEIEQALRRAEDLTGQIKGSLDRAVRLMGQPVWTGPAANRFGRDLAAQRQALMKACAAAVDEFRYLLARTPE</sequence>
<evidence type="ECO:0000313" key="1">
    <source>
        <dbReference type="EMBL" id="AQZ68544.1"/>
    </source>
</evidence>
<dbReference type="AlphaFoldDB" id="A0A1V0AE87"/>
<accession>A0A1V0AE87</accession>
<evidence type="ECO:0000313" key="2">
    <source>
        <dbReference type="Proteomes" id="UP000190797"/>
    </source>
</evidence>
<gene>
    <name evidence="1" type="ORF">BKM31_50050</name>
</gene>
<dbReference type="Proteomes" id="UP000190797">
    <property type="component" value="Chromosome"/>
</dbReference>
<proteinExistence type="predicted"/>
<dbReference type="KEGG" id="noa:BKM31_50050"/>
<dbReference type="STRING" id="1909395.BKM31_50050"/>
<organism evidence="1 2">
    <name type="scientific">[Actinomadura] parvosata subsp. kistnae</name>
    <dbReference type="NCBI Taxonomy" id="1909395"/>
    <lineage>
        <taxon>Bacteria</taxon>
        <taxon>Bacillati</taxon>
        <taxon>Actinomycetota</taxon>
        <taxon>Actinomycetes</taxon>
        <taxon>Streptosporangiales</taxon>
        <taxon>Streptosporangiaceae</taxon>
        <taxon>Nonomuraea</taxon>
    </lineage>
</organism>
<dbReference type="RefSeq" id="WP_080044926.1">
    <property type="nucleotide sequence ID" value="NZ_CP017717.1"/>
</dbReference>
<protein>
    <submittedName>
        <fullName evidence="1">Uncharacterized protein</fullName>
    </submittedName>
</protein>
<dbReference type="EMBL" id="CP017717">
    <property type="protein sequence ID" value="AQZ68544.1"/>
    <property type="molecule type" value="Genomic_DNA"/>
</dbReference>
<name>A0A1V0AE87_9ACTN</name>
<keyword evidence="2" id="KW-1185">Reference proteome</keyword>
<dbReference type="OrthoDB" id="3536104at2"/>
<reference evidence="2" key="1">
    <citation type="journal article" date="2017" name="Med. Chem. Commun.">
        <title>Nonomuraea sp. ATCC 55076 harbours the largest actinomycete chromosome to date and the kistamicin biosynthetic gene cluster.</title>
        <authorList>
            <person name="Nazari B."/>
            <person name="Forneris C.C."/>
            <person name="Gibson M.I."/>
            <person name="Moon K."/>
            <person name="Schramma K.R."/>
            <person name="Seyedsayamdost M.R."/>
        </authorList>
    </citation>
    <scope>NUCLEOTIDE SEQUENCE [LARGE SCALE GENOMIC DNA]</scope>
    <source>
        <strain evidence="2">ATCC 55076</strain>
    </source>
</reference>